<gene>
    <name evidence="1" type="ORF">NCTC10529_00828</name>
</gene>
<dbReference type="Proteomes" id="UP000248598">
    <property type="component" value="Chromosome 1"/>
</dbReference>
<dbReference type="GeneID" id="93262136"/>
<proteinExistence type="predicted"/>
<evidence type="ECO:0000313" key="2">
    <source>
        <dbReference type="Proteomes" id="UP000248598"/>
    </source>
</evidence>
<dbReference type="RefSeq" id="WP_003785291.1">
    <property type="nucleotide sequence ID" value="NZ_CP091518.1"/>
</dbReference>
<evidence type="ECO:0000313" key="1">
    <source>
        <dbReference type="EMBL" id="SQH24637.1"/>
    </source>
</evidence>
<accession>A0AAX2J4C7</accession>
<reference evidence="1 2" key="1">
    <citation type="submission" date="2018-06" db="EMBL/GenBank/DDBJ databases">
        <authorList>
            <consortium name="Pathogen Informatics"/>
            <person name="Doyle S."/>
        </authorList>
    </citation>
    <scope>NUCLEOTIDE SEQUENCE [LARGE SCALE GENOMIC DNA]</scope>
    <source>
        <strain evidence="1 2">NCTC10529</strain>
    </source>
</reference>
<dbReference type="AlphaFoldDB" id="A0AAX2J4C7"/>
<name>A0AAX2J4C7_KINKI</name>
<organism evidence="1 2">
    <name type="scientific">Kingella kingae</name>
    <dbReference type="NCBI Taxonomy" id="504"/>
    <lineage>
        <taxon>Bacteria</taxon>
        <taxon>Pseudomonadati</taxon>
        <taxon>Pseudomonadota</taxon>
        <taxon>Betaproteobacteria</taxon>
        <taxon>Neisseriales</taxon>
        <taxon>Neisseriaceae</taxon>
        <taxon>Kingella</taxon>
    </lineage>
</organism>
<sequence>MTEIFKSDFVFGLQGNKYQEFIEQIAKPIINEIVESTIYDIIQYDKHLSVKDFENTQNSIVSDLYINFLYDIEKSDNQVFFKPKVCISFDERLCQDTCPNTGRKIATIKVAGVNLAYFILFDVKEFFDFIYNNQLDKNDEKSIYRENSSLKEQMIVKKGYIHNTNQNQEREFSFARISVDDGIPLYHDRYEILTSLKVGDFVDLVFSSSEKDSRFPNQVLLSDNQNEIENVAKRFQGILTYPKYTKKNFAFINTDEGIEIYVRPSLAKDYSPYEETLVECIATLAEKGWQAEVIKNIDGTI</sequence>
<protein>
    <submittedName>
        <fullName evidence="1">Uncharacterized protein</fullName>
    </submittedName>
</protein>
<dbReference type="EMBL" id="LS483426">
    <property type="protein sequence ID" value="SQH24637.1"/>
    <property type="molecule type" value="Genomic_DNA"/>
</dbReference>